<proteinExistence type="predicted"/>
<dbReference type="GeneID" id="81369634"/>
<name>A0A9W9W393_9EURO</name>
<protein>
    <submittedName>
        <fullName evidence="1">Uncharacterized protein</fullName>
    </submittedName>
</protein>
<accession>A0A9W9W393</accession>
<dbReference type="RefSeq" id="XP_056489956.1">
    <property type="nucleotide sequence ID" value="XM_056630654.1"/>
</dbReference>
<dbReference type="AlphaFoldDB" id="A0A9W9W393"/>
<organism evidence="1 2">
    <name type="scientific">Penicillium cosmopolitanum</name>
    <dbReference type="NCBI Taxonomy" id="1131564"/>
    <lineage>
        <taxon>Eukaryota</taxon>
        <taxon>Fungi</taxon>
        <taxon>Dikarya</taxon>
        <taxon>Ascomycota</taxon>
        <taxon>Pezizomycotina</taxon>
        <taxon>Eurotiomycetes</taxon>
        <taxon>Eurotiomycetidae</taxon>
        <taxon>Eurotiales</taxon>
        <taxon>Aspergillaceae</taxon>
        <taxon>Penicillium</taxon>
    </lineage>
</organism>
<comment type="caution">
    <text evidence="1">The sequence shown here is derived from an EMBL/GenBank/DDBJ whole genome shotgun (WGS) entry which is preliminary data.</text>
</comment>
<sequence length="64" mass="7559">MARSDLRIQIRRAYNETQDELKMVRSNANPISRLSKAFPDTADPSSFRTLLKLFRSSYTRWFGF</sequence>
<keyword evidence="2" id="KW-1185">Reference proteome</keyword>
<reference evidence="1" key="1">
    <citation type="submission" date="2022-12" db="EMBL/GenBank/DDBJ databases">
        <authorList>
            <person name="Petersen C."/>
        </authorList>
    </citation>
    <scope>NUCLEOTIDE SEQUENCE</scope>
    <source>
        <strain evidence="1">IBT 29677</strain>
    </source>
</reference>
<evidence type="ECO:0000313" key="2">
    <source>
        <dbReference type="Proteomes" id="UP001147747"/>
    </source>
</evidence>
<dbReference type="Proteomes" id="UP001147747">
    <property type="component" value="Unassembled WGS sequence"/>
</dbReference>
<gene>
    <name evidence="1" type="ORF">N7509_006017</name>
</gene>
<dbReference type="EMBL" id="JAPZBU010000006">
    <property type="protein sequence ID" value="KAJ5397904.1"/>
    <property type="molecule type" value="Genomic_DNA"/>
</dbReference>
<reference evidence="1" key="2">
    <citation type="journal article" date="2023" name="IMA Fungus">
        <title>Comparative genomic study of the Penicillium genus elucidates a diverse pangenome and 15 lateral gene transfer events.</title>
        <authorList>
            <person name="Petersen C."/>
            <person name="Sorensen T."/>
            <person name="Nielsen M.R."/>
            <person name="Sondergaard T.E."/>
            <person name="Sorensen J.L."/>
            <person name="Fitzpatrick D.A."/>
            <person name="Frisvad J.C."/>
            <person name="Nielsen K.L."/>
        </authorList>
    </citation>
    <scope>NUCLEOTIDE SEQUENCE</scope>
    <source>
        <strain evidence="1">IBT 29677</strain>
    </source>
</reference>
<evidence type="ECO:0000313" key="1">
    <source>
        <dbReference type="EMBL" id="KAJ5397904.1"/>
    </source>
</evidence>